<feature type="region of interest" description="Disordered" evidence="1">
    <location>
        <begin position="987"/>
        <end position="1077"/>
    </location>
</feature>
<comment type="caution">
    <text evidence="2">The sequence shown here is derived from an EMBL/GenBank/DDBJ whole genome shotgun (WGS) entry which is preliminary data.</text>
</comment>
<feature type="region of interest" description="Disordered" evidence="1">
    <location>
        <begin position="510"/>
        <end position="534"/>
    </location>
</feature>
<organism evidence="2 3">
    <name type="scientific">Ignelater luminosus</name>
    <name type="common">Cucubano</name>
    <name type="synonym">Pyrophorus luminosus</name>
    <dbReference type="NCBI Taxonomy" id="2038154"/>
    <lineage>
        <taxon>Eukaryota</taxon>
        <taxon>Metazoa</taxon>
        <taxon>Ecdysozoa</taxon>
        <taxon>Arthropoda</taxon>
        <taxon>Hexapoda</taxon>
        <taxon>Insecta</taxon>
        <taxon>Pterygota</taxon>
        <taxon>Neoptera</taxon>
        <taxon>Endopterygota</taxon>
        <taxon>Coleoptera</taxon>
        <taxon>Polyphaga</taxon>
        <taxon>Elateriformia</taxon>
        <taxon>Elateroidea</taxon>
        <taxon>Elateridae</taxon>
        <taxon>Agrypninae</taxon>
        <taxon>Pyrophorini</taxon>
        <taxon>Ignelater</taxon>
    </lineage>
</organism>
<dbReference type="PANTHER" id="PTHR46599">
    <property type="entry name" value="PIGGYBAC TRANSPOSABLE ELEMENT-DERIVED PROTEIN 4"/>
    <property type="match status" value="1"/>
</dbReference>
<dbReference type="EMBL" id="VTPC01000531">
    <property type="protein sequence ID" value="KAF2905463.1"/>
    <property type="molecule type" value="Genomic_DNA"/>
</dbReference>
<evidence type="ECO:0000313" key="3">
    <source>
        <dbReference type="Proteomes" id="UP000801492"/>
    </source>
</evidence>
<feature type="region of interest" description="Disordered" evidence="1">
    <location>
        <begin position="1"/>
        <end position="76"/>
    </location>
</feature>
<feature type="region of interest" description="Disordered" evidence="1">
    <location>
        <begin position="1094"/>
        <end position="1140"/>
    </location>
</feature>
<feature type="compositionally biased region" description="Basic and acidic residues" evidence="1">
    <location>
        <begin position="1112"/>
        <end position="1125"/>
    </location>
</feature>
<feature type="compositionally biased region" description="Acidic residues" evidence="1">
    <location>
        <begin position="32"/>
        <end position="42"/>
    </location>
</feature>
<sequence length="1316" mass="149983">MCDALNDLEAFTSEKEHDVVLLPPASGNKEIESDEEDIDDEALSGSNLPQEVPGEIEIHQIDSGEDEDEGNKSRKTKTFWKKSESLALQDSIIEPPKVDSEHAGKRDINNHNFMVTEEDICQFLGLILISGYHNAPSENDYWSTAEDMQAPIFSRTMSRDNFRTIKRYFRIAAWEDSSLEHHKELQIVPEHQLTMENETTIYSDIVVLQKGKIHNQLLNIDNRAEYLTELSNTETDIFHSNLESYPNKWLFEDENFDEKDFTSFTSTFFKTEIKSESEKQMVNDHNVQPLKSVDVTNENLITLSEFNSVDEKLNSNHVNKLLFSATEENTELNDTAFSAEDDGEISISNDHLNKFNNVPFTLLNTTMDCISSENNASVISMNVGKSNLNDAVVPVLNNHLRDQKSKTCLAQNLSLTETGEGLNGIHTNDVIQKDNLDSLISNTDTNTNFNKVADKLEKSVSGQLFDNQTKQTFNNINLTDIHKNTSTKENAEKYLNKDILFSNSSMNNFNETKSSQDLKKSDIAENPKLESENGKSALKEYEKKRKIDNMCTFSSSTSTNTKQILQLPHINSEIGKRPRLSTDGSHSIPDLNVSSSSYVPTINLDFIADSNYNNALHFNNKNQNCTITSNNINCDDNYNSVLNMNTESSDFLNTLNNEVSLQTGETESEDLLKEMLTNKQCNSGNIQDELNMSSSNYIVNNKYDKQKVNNELLECDDTKFESITSNQNLSSCINNQDYTVMDMCHKIDYNYDKEKVDDIQYSFNDASEKTSSKGIDNRQEKEIISTFINKLQNSGSGQSNITDKTDKEFLNEMNKLKNEYIIESDKNQTNTDSLLKEEFSTNNLCDRNSQIFADIECGQKKDFSLTISNNNQKQQMQKVFDFVEDETILSNKSSSQIVHEFRLKTNASVNTCNSELIKTDKSLSQSAPEFIKIISKEQQPQQRNDNQLQNESFFSILFTQTSASSDHFALKDVKSVCLSSNISESSTKTLELPKASESSNHSTVKHVKSNLSPSNKTLTSPNLAARKIESDPSPPNKTVESTIHSTLKHTKSHPSTSTTASDSTNHSTGKSTKLETKNSDVSVIKTAIADTKYDSKSYSKKRPAETTATENEPNKRARSSKETSESKPGTSHSSSSSNYIDEREIADNNDPKWQLYNFSDPQDCFLAVYNQWCLTTLMPNPHEDLTCRYHDKKPYRNNAHYAIPGDKKRKDVECISIYSKQLDDINNKSIILKRDLNMYGSSWQRRRINYTMEKIRDLEYKHEQLVNAWDEAYRFYKHYKNPQTSYNSWYMSEYKQNEVKRQLDILECYEDFYGYT</sequence>
<feature type="compositionally biased region" description="Low complexity" evidence="1">
    <location>
        <begin position="1126"/>
        <end position="1137"/>
    </location>
</feature>
<evidence type="ECO:0000256" key="1">
    <source>
        <dbReference type="SAM" id="MobiDB-lite"/>
    </source>
</evidence>
<dbReference type="OrthoDB" id="6784177at2759"/>
<evidence type="ECO:0008006" key="4">
    <source>
        <dbReference type="Google" id="ProtNLM"/>
    </source>
</evidence>
<dbReference type="Proteomes" id="UP000801492">
    <property type="component" value="Unassembled WGS sequence"/>
</dbReference>
<proteinExistence type="predicted"/>
<evidence type="ECO:0000313" key="2">
    <source>
        <dbReference type="EMBL" id="KAF2905463.1"/>
    </source>
</evidence>
<protein>
    <recommendedName>
        <fullName evidence="4">PiggyBac transposable element-derived protein domain-containing protein</fullName>
    </recommendedName>
</protein>
<feature type="compositionally biased region" description="Polar residues" evidence="1">
    <location>
        <begin position="1009"/>
        <end position="1022"/>
    </location>
</feature>
<dbReference type="PANTHER" id="PTHR46599:SF3">
    <property type="entry name" value="PIGGYBAC TRANSPOSABLE ELEMENT-DERIVED PROTEIN 4"/>
    <property type="match status" value="1"/>
</dbReference>
<keyword evidence="3" id="KW-1185">Reference proteome</keyword>
<feature type="compositionally biased region" description="Polar residues" evidence="1">
    <location>
        <begin position="1062"/>
        <end position="1071"/>
    </location>
</feature>
<reference evidence="2" key="1">
    <citation type="submission" date="2019-08" db="EMBL/GenBank/DDBJ databases">
        <title>The genome of the North American firefly Photinus pyralis.</title>
        <authorList>
            <consortium name="Photinus pyralis genome working group"/>
            <person name="Fallon T.R."/>
            <person name="Sander Lower S.E."/>
            <person name="Weng J.-K."/>
        </authorList>
    </citation>
    <scope>NUCLEOTIDE SEQUENCE</scope>
    <source>
        <strain evidence="2">TRF0915ILg1</strain>
        <tissue evidence="2">Whole body</tissue>
    </source>
</reference>
<feature type="compositionally biased region" description="Basic and acidic residues" evidence="1">
    <location>
        <begin position="514"/>
        <end position="534"/>
    </location>
</feature>
<name>A0A8K0DLR2_IGNLU</name>
<gene>
    <name evidence="2" type="ORF">ILUMI_00719</name>
</gene>
<accession>A0A8K0DLR2</accession>